<dbReference type="GO" id="GO:0005524">
    <property type="term" value="F:ATP binding"/>
    <property type="evidence" value="ECO:0007669"/>
    <property type="project" value="UniProtKB-KW"/>
</dbReference>
<dbReference type="InterPro" id="IPR001650">
    <property type="entry name" value="Helicase_C-like"/>
</dbReference>
<dbReference type="eggNOG" id="COG4581">
    <property type="taxonomic scope" value="Bacteria"/>
</dbReference>
<dbReference type="KEGG" id="hba:Hbal_0773"/>
<dbReference type="Gene3D" id="3.40.50.300">
    <property type="entry name" value="P-loop containing nucleotide triphosphate hydrolases"/>
    <property type="match status" value="2"/>
</dbReference>
<dbReference type="GO" id="GO:0004386">
    <property type="term" value="F:helicase activity"/>
    <property type="evidence" value="ECO:0007669"/>
    <property type="project" value="UniProtKB-KW"/>
</dbReference>
<dbReference type="SUPFAM" id="SSF52540">
    <property type="entry name" value="P-loop containing nucleoside triphosphate hydrolases"/>
    <property type="match status" value="2"/>
</dbReference>
<feature type="compositionally biased region" description="Basic residues" evidence="5">
    <location>
        <begin position="850"/>
        <end position="861"/>
    </location>
</feature>
<feature type="domain" description="Helicase C-terminal" evidence="6">
    <location>
        <begin position="155"/>
        <end position="313"/>
    </location>
</feature>
<feature type="compositionally biased region" description="Low complexity" evidence="5">
    <location>
        <begin position="882"/>
        <end position="899"/>
    </location>
</feature>
<dbReference type="PANTHER" id="PTHR12131:SF1">
    <property type="entry name" value="ATP-DEPENDENT RNA HELICASE SUPV3L1, MITOCHONDRIAL-RELATED"/>
    <property type="match status" value="1"/>
</dbReference>
<protein>
    <submittedName>
        <fullName evidence="7">Helicase domain protein</fullName>
    </submittedName>
</protein>
<accession>C6XPI1</accession>
<evidence type="ECO:0000256" key="4">
    <source>
        <dbReference type="ARBA" id="ARBA00022840"/>
    </source>
</evidence>
<dbReference type="Pfam" id="PF00271">
    <property type="entry name" value="Helicase_C"/>
    <property type="match status" value="1"/>
</dbReference>
<feature type="compositionally biased region" description="Low complexity" evidence="5">
    <location>
        <begin position="862"/>
        <end position="874"/>
    </location>
</feature>
<evidence type="ECO:0000256" key="2">
    <source>
        <dbReference type="ARBA" id="ARBA00022801"/>
    </source>
</evidence>
<feature type="compositionally biased region" description="Basic and acidic residues" evidence="5">
    <location>
        <begin position="900"/>
        <end position="911"/>
    </location>
</feature>
<dbReference type="HOGENOM" id="CLU_008788_0_0_5"/>
<sequence length="911" mass="100818">MTLGIKNVRAVLGPTNTGKTHLAVERMVAHESGMIGLPLRLLAREVYDKLVKIKGERLVALVTGEERIIPKNARYYACTVEAMPLSIPVSFLAIDEIQIARDPDRGHVFTDRILHARGQHETMLLGAETMRPVLNALDLHVDAEHRERFSELNYTGPIKITKLPKRTAIVAFSTEEVYSIAELLRRQRGGSAVVMGALSPRTRNAQVELYQSGEVDYLVATDAIGMGLNLDVSHIAFASRRKFDGHRSRFLRADEAAQIAGRAGRFRDDGTFGETSDCFLFEEEDIQRVENHTFDPIDFLSWRNSRLNYSSLEALSDSLHKPATHRRLKRCPDALDEITFQALRGDSEIKDLVKSQEHVRRLWDLCTLPDFRKHGPDAHVRLVQSFAEKLINPNARLQDTWINKQLERIDNIEGDIDALQARLASIRTWTYAANRPDWIQHIKVWQSRTRDIEDRLSDALHERLVEKFVDRRTSALLKSLNSEEAMDAGVGLDGEVVVEGHNVGKLDGLTFTPAVTSQTLEGRAVRNAAFKALKTVIEDKLNAISTAGDGNFSILDDYRITFQGQTIGKAVVGSHWLAPSADLIGAPDAETAIRAQAENRIRKWLLDHTKEVLKPLFDLQATLKSGRLTGLARGVAHQLVDAGAAIDRRKDEVASSLSRDDRAALKEVGVRTGRIAAYMPGLLKPAQADLCLKLRALGTDYAPMKPPSSASFKTEKGWNRANLEAAGYIRLGPRAVRADMAERLSWTLGQERKKSETSTFAIPPEHAALVGSPADDFVEILKAMGLMPAQKNKETGAIELWRFASKQRQHEKKKQAAAAPTAKQVKAMEDSPFAALAALTMPKAEDAPAKPKKKRKKKKAKPAAATEAKADTTPSNGEDASEQTQTVEQVVEAEASAAAKPDETETKNIEA</sequence>
<keyword evidence="8" id="KW-1185">Reference proteome</keyword>
<dbReference type="InterPro" id="IPR055206">
    <property type="entry name" value="DEXQc_SUV3"/>
</dbReference>
<reference evidence="8" key="1">
    <citation type="journal article" date="2011" name="J. Bacteriol.">
        <title>Genome sequences of eight morphologically diverse alphaproteobacteria.</title>
        <authorList>
            <consortium name="US DOE Joint Genome Institute"/>
            <person name="Brown P.J."/>
            <person name="Kysela D.T."/>
            <person name="Buechlein A."/>
            <person name="Hemmerich C."/>
            <person name="Brun Y.V."/>
        </authorList>
    </citation>
    <scope>NUCLEOTIDE SEQUENCE [LARGE SCALE GENOMIC DNA]</scope>
    <source>
        <strain evidence="8">ATCC 49814 / DSM 5838 / IFAM 1418</strain>
    </source>
</reference>
<dbReference type="AlphaFoldDB" id="C6XPI1"/>
<dbReference type="GO" id="GO:0016787">
    <property type="term" value="F:hydrolase activity"/>
    <property type="evidence" value="ECO:0007669"/>
    <property type="project" value="UniProtKB-KW"/>
</dbReference>
<gene>
    <name evidence="7" type="ordered locus">Hbal_0773</name>
</gene>
<dbReference type="PROSITE" id="PS51194">
    <property type="entry name" value="HELICASE_CTER"/>
    <property type="match status" value="1"/>
</dbReference>
<dbReference type="PANTHER" id="PTHR12131">
    <property type="entry name" value="ATP-DEPENDENT RNA AND DNA HELICASE"/>
    <property type="match status" value="1"/>
</dbReference>
<organism evidence="7 8">
    <name type="scientific">Hirschia baltica (strain ATCC 49814 / DSM 5838 / IFAM 1418)</name>
    <dbReference type="NCBI Taxonomy" id="582402"/>
    <lineage>
        <taxon>Bacteria</taxon>
        <taxon>Pseudomonadati</taxon>
        <taxon>Pseudomonadota</taxon>
        <taxon>Alphaproteobacteria</taxon>
        <taxon>Hyphomonadales</taxon>
        <taxon>Hyphomonadaceae</taxon>
        <taxon>Hirschia</taxon>
    </lineage>
</organism>
<keyword evidence="3 7" id="KW-0347">Helicase</keyword>
<keyword evidence="1" id="KW-0547">Nucleotide-binding</keyword>
<feature type="region of interest" description="Disordered" evidence="5">
    <location>
        <begin position="840"/>
        <end position="911"/>
    </location>
</feature>
<dbReference type="EMBL" id="CP001678">
    <property type="protein sequence ID" value="ACT58467.1"/>
    <property type="molecule type" value="Genomic_DNA"/>
</dbReference>
<dbReference type="InterPro" id="IPR027417">
    <property type="entry name" value="P-loop_NTPase"/>
</dbReference>
<dbReference type="RefSeq" id="WP_015826617.1">
    <property type="nucleotide sequence ID" value="NC_012982.1"/>
</dbReference>
<evidence type="ECO:0000313" key="7">
    <source>
        <dbReference type="EMBL" id="ACT58467.1"/>
    </source>
</evidence>
<dbReference type="InterPro" id="IPR050699">
    <property type="entry name" value="RNA-DNA_Helicase"/>
</dbReference>
<evidence type="ECO:0000256" key="1">
    <source>
        <dbReference type="ARBA" id="ARBA00022741"/>
    </source>
</evidence>
<evidence type="ECO:0000259" key="6">
    <source>
        <dbReference type="PROSITE" id="PS51194"/>
    </source>
</evidence>
<keyword evidence="4" id="KW-0067">ATP-binding</keyword>
<evidence type="ECO:0000256" key="3">
    <source>
        <dbReference type="ARBA" id="ARBA00022806"/>
    </source>
</evidence>
<dbReference type="SMART" id="SM00490">
    <property type="entry name" value="HELICc"/>
    <property type="match status" value="1"/>
</dbReference>
<evidence type="ECO:0000256" key="5">
    <source>
        <dbReference type="SAM" id="MobiDB-lite"/>
    </source>
</evidence>
<keyword evidence="2" id="KW-0378">Hydrolase</keyword>
<name>C6XPI1_HIRBI</name>
<dbReference type="Proteomes" id="UP000002745">
    <property type="component" value="Chromosome"/>
</dbReference>
<proteinExistence type="predicted"/>
<evidence type="ECO:0000313" key="8">
    <source>
        <dbReference type="Proteomes" id="UP000002745"/>
    </source>
</evidence>
<dbReference type="STRING" id="582402.Hbal_0773"/>
<dbReference type="Pfam" id="PF22527">
    <property type="entry name" value="DEXQc_Suv3"/>
    <property type="match status" value="1"/>
</dbReference>